<accession>F0QDK9</accession>
<evidence type="ECO:0008006" key="6">
    <source>
        <dbReference type="Google" id="ProtNLM"/>
    </source>
</evidence>
<dbReference type="AlphaFoldDB" id="F0QDK9"/>
<evidence type="ECO:0000256" key="2">
    <source>
        <dbReference type="ARBA" id="ARBA00022741"/>
    </source>
</evidence>
<dbReference type="InterPro" id="IPR043129">
    <property type="entry name" value="ATPase_NBD"/>
</dbReference>
<dbReference type="EMBL" id="CP002521">
    <property type="protein sequence ID" value="ADX47569.1"/>
    <property type="molecule type" value="Genomic_DNA"/>
</dbReference>
<dbReference type="Pfam" id="PF12531">
    <property type="entry name" value="DUF3731"/>
    <property type="match status" value="1"/>
</dbReference>
<dbReference type="SUPFAM" id="SSF53067">
    <property type="entry name" value="Actin-like ATPase domain"/>
    <property type="match status" value="2"/>
</dbReference>
<protein>
    <recommendedName>
        <fullName evidence="6">Molecular chaperone DnaK</fullName>
    </recommendedName>
</protein>
<name>F0QDK9_PARA1</name>
<dbReference type="OrthoDB" id="580874at2"/>
<keyword evidence="2" id="KW-0547">Nucleotide-binding</keyword>
<comment type="similarity">
    <text evidence="1">Belongs to the heat shock protein 70 family.</text>
</comment>
<dbReference type="InterPro" id="IPR013126">
    <property type="entry name" value="Hsp_70_fam"/>
</dbReference>
<dbReference type="Gene3D" id="3.90.640.10">
    <property type="entry name" value="Actin, Chain A, domain 4"/>
    <property type="match status" value="1"/>
</dbReference>
<evidence type="ECO:0000313" key="4">
    <source>
        <dbReference type="EMBL" id="ADX47569.1"/>
    </source>
</evidence>
<gene>
    <name evidence="4" type="ordered locus">Acav_3672</name>
</gene>
<dbReference type="GeneID" id="34236786"/>
<sequence length="958" mass="103444">MAPAFRIGIDLGTTHTVLAFAPLGSDDIQVFSIPQSIAAGEVAPRPLLPSLRFHAAEGALAAADLPLPWPSQEPAILGAFARELGQQTPGRLVASAKSWLSHPAVDRTAAILPWGAPHEVPKVSPLEASASYLRHLRHAWDHAHPEAPLAQQPTVLTVPASFDEGARQLTLQAAALAGLGPVHLIEEPQAAFYDWVFAHRADLANPLAHTRRLLVVDVGGGTTDLTLIDVRLDAAGQPQLARTGVGDHLVLGGDNMDLALARWIEPRLSGGPTAQPGQPGQPAHAPLSAIQLAQLTQRCRSAKERLLAPDGPAETTVTLQGSGSRLIGGARSATLTRADVDRLLVEGFFPQVAADAQPVRARGALVEFGLPYAHDAAITRHIAAFLQRQGGALPDTVLLNGGVFHAQALRDRLLATLRGWQPAGAPPIRLLEVDEPRLDAAVARGAVAYAMARAGSAPRIRSSAARAYYLALDDGQGVCVLPHGTPEGDTVRLADRRFRLRLGRPVRFNLATSATDRHHRAGDLVPLQDGDEGLQRLPPIATVLPKTQAGGATQVEVQLEARITDVGTLEMHCVAVNAPRPQRWQLEFQLRGDAVTQDAQADGDAGADADLHANAGAKLPSAASHAKATATHPRLPEALAAIDRVYGGKKQQGVDAKEVRQLRATLERLLGDRATWPTQLLRTLFGALLQGAKRRRRSAQHERTWFNLVGFTLRPGFGDPLDGWRMQQMWELFGPGIAHSDDSQQWSEWWTLWRRIAGGLDAEQQQMVYDVIAYYLQPAGGTDIPAPEGPRMQAPDELLRMAASFERIQPADKTQFGGWLLQRLKQQQRQQQPQRPTAELWWALGRLGARQPLYASVHHVLPPATVQGWLAQIEADIAPDWARHEAAAFAVAQIAQATGDRARDLPEEVRLRIAVQLEAAQAAPGWVAMVREVTALDEADQRRVFGEALPPGLVLVRG</sequence>
<evidence type="ECO:0000313" key="5">
    <source>
        <dbReference type="Proteomes" id="UP000002482"/>
    </source>
</evidence>
<dbReference type="GO" id="GO:0140662">
    <property type="term" value="F:ATP-dependent protein folding chaperone"/>
    <property type="evidence" value="ECO:0007669"/>
    <property type="project" value="InterPro"/>
</dbReference>
<dbReference type="PROSITE" id="PS00329">
    <property type="entry name" value="HSP70_2"/>
    <property type="match status" value="1"/>
</dbReference>
<dbReference type="RefSeq" id="WP_013596050.1">
    <property type="nucleotide sequence ID" value="NC_015138.1"/>
</dbReference>
<dbReference type="InterPro" id="IPR021030">
    <property type="entry name" value="DUF3731"/>
</dbReference>
<keyword evidence="5" id="KW-1185">Reference proteome</keyword>
<keyword evidence="3" id="KW-0067">ATP-binding</keyword>
<dbReference type="Proteomes" id="UP000002482">
    <property type="component" value="Chromosome"/>
</dbReference>
<dbReference type="HOGENOM" id="CLU_013948_0_0_4"/>
<evidence type="ECO:0000256" key="1">
    <source>
        <dbReference type="ARBA" id="ARBA00007381"/>
    </source>
</evidence>
<reference evidence="4" key="1">
    <citation type="submission" date="2011-02" db="EMBL/GenBank/DDBJ databases">
        <title>Complete sequence of Acidovorax avenae subsp. avenae ATCC 19860.</title>
        <authorList>
            <consortium name="US DOE Joint Genome Institute"/>
            <person name="Lucas S."/>
            <person name="Copeland A."/>
            <person name="Lapidus A."/>
            <person name="Cheng J.-F."/>
            <person name="Goodwin L."/>
            <person name="Pitluck S."/>
            <person name="Chertkov O."/>
            <person name="Held B."/>
            <person name="Detter J.C."/>
            <person name="Han C."/>
            <person name="Tapia R."/>
            <person name="Land M."/>
            <person name="Hauser L."/>
            <person name="Kyrpides N."/>
            <person name="Ivanova N."/>
            <person name="Ovchinnikova G."/>
            <person name="Pagani I."/>
            <person name="Gordon S."/>
            <person name="Woyke T."/>
        </authorList>
    </citation>
    <scope>NUCLEOTIDE SEQUENCE</scope>
    <source>
        <strain evidence="4">ATCC 19860</strain>
    </source>
</reference>
<organism evidence="4 5">
    <name type="scientific">Paracidovorax avenae (strain ATCC 19860 / DSM 7227 / CCUG 15838 / JCM 20985 / LMG 2117 / NCPPB 1011)</name>
    <name type="common">Acidovorax avenae</name>
    <dbReference type="NCBI Taxonomy" id="643561"/>
    <lineage>
        <taxon>Bacteria</taxon>
        <taxon>Pseudomonadati</taxon>
        <taxon>Pseudomonadota</taxon>
        <taxon>Betaproteobacteria</taxon>
        <taxon>Burkholderiales</taxon>
        <taxon>Comamonadaceae</taxon>
        <taxon>Paracidovorax</taxon>
    </lineage>
</organism>
<evidence type="ECO:0000256" key="3">
    <source>
        <dbReference type="ARBA" id="ARBA00022840"/>
    </source>
</evidence>
<dbReference type="KEGG" id="aaa:Acav_3672"/>
<dbReference type="InterPro" id="IPR018181">
    <property type="entry name" value="Heat_shock_70_CS"/>
</dbReference>
<dbReference type="GO" id="GO:0005524">
    <property type="term" value="F:ATP binding"/>
    <property type="evidence" value="ECO:0007669"/>
    <property type="project" value="UniProtKB-KW"/>
</dbReference>
<dbReference type="PRINTS" id="PR00301">
    <property type="entry name" value="HEATSHOCK70"/>
</dbReference>
<dbReference type="Gene3D" id="3.30.420.40">
    <property type="match status" value="2"/>
</dbReference>
<proteinExistence type="inferred from homology"/>
<dbReference type="PANTHER" id="PTHR42749">
    <property type="entry name" value="CELL SHAPE-DETERMINING PROTEIN MREB"/>
    <property type="match status" value="1"/>
</dbReference>
<dbReference type="PANTHER" id="PTHR42749:SF1">
    <property type="entry name" value="CELL SHAPE-DETERMINING PROTEIN MREB"/>
    <property type="match status" value="1"/>
</dbReference>
<dbReference type="CDD" id="cd10170">
    <property type="entry name" value="ASKHA_NBD_HSP70"/>
    <property type="match status" value="1"/>
</dbReference>
<dbReference type="Pfam" id="PF00012">
    <property type="entry name" value="HSP70"/>
    <property type="match status" value="1"/>
</dbReference>